<comment type="caution">
    <text evidence="1">The sequence shown here is derived from an EMBL/GenBank/DDBJ whole genome shotgun (WGS) entry which is preliminary data.</text>
</comment>
<reference evidence="1 2" key="1">
    <citation type="submission" date="2016-08" db="EMBL/GenBank/DDBJ databases">
        <authorList>
            <consortium name="Lentinula edodes genome sequencing consortium"/>
            <person name="Sakamoto Y."/>
            <person name="Nakade K."/>
            <person name="Sato S."/>
            <person name="Yoshida Y."/>
            <person name="Miyazaki K."/>
            <person name="Natsume S."/>
            <person name="Konno N."/>
        </authorList>
    </citation>
    <scope>NUCLEOTIDE SEQUENCE [LARGE SCALE GENOMIC DNA]</scope>
    <source>
        <strain evidence="1 2">NBRC 111202</strain>
    </source>
</reference>
<dbReference type="Proteomes" id="UP000188533">
    <property type="component" value="Unassembled WGS sequence"/>
</dbReference>
<organism evidence="1 2">
    <name type="scientific">Lentinula edodes</name>
    <name type="common">Shiitake mushroom</name>
    <name type="synonym">Lentinus edodes</name>
    <dbReference type="NCBI Taxonomy" id="5353"/>
    <lineage>
        <taxon>Eukaryota</taxon>
        <taxon>Fungi</taxon>
        <taxon>Dikarya</taxon>
        <taxon>Basidiomycota</taxon>
        <taxon>Agaricomycotina</taxon>
        <taxon>Agaricomycetes</taxon>
        <taxon>Agaricomycetidae</taxon>
        <taxon>Agaricales</taxon>
        <taxon>Marasmiineae</taxon>
        <taxon>Omphalotaceae</taxon>
        <taxon>Lentinula</taxon>
    </lineage>
</organism>
<name>A0A1Q3E8V2_LENED</name>
<keyword evidence="2" id="KW-1185">Reference proteome</keyword>
<evidence type="ECO:0000313" key="1">
    <source>
        <dbReference type="EMBL" id="GAW03529.1"/>
    </source>
</evidence>
<dbReference type="AlphaFoldDB" id="A0A1Q3E8V2"/>
<accession>A0A1Q3E8V2</accession>
<reference evidence="1 2" key="2">
    <citation type="submission" date="2017-02" db="EMBL/GenBank/DDBJ databases">
        <title>A genome survey and senescence transcriptome analysis in Lentinula edodes.</title>
        <authorList>
            <person name="Sakamoto Y."/>
            <person name="Nakade K."/>
            <person name="Sato S."/>
            <person name="Yoshida Y."/>
            <person name="Miyazaki K."/>
            <person name="Natsume S."/>
            <person name="Konno N."/>
        </authorList>
    </citation>
    <scope>NUCLEOTIDE SEQUENCE [LARGE SCALE GENOMIC DNA]</scope>
    <source>
        <strain evidence="1 2">NBRC 111202</strain>
    </source>
</reference>
<gene>
    <name evidence="1" type="ORF">LENED_005261</name>
</gene>
<dbReference type="EMBL" id="BDGU01000149">
    <property type="protein sequence ID" value="GAW03529.1"/>
    <property type="molecule type" value="Genomic_DNA"/>
</dbReference>
<sequence length="142" mass="16399">MPSLDQTRFWSEVDALFLVTVPLLLCNLTDLGFHVENKTPTNLSVEPELGLNFAVHCVQSKCNTRSLISMLQFWGLDTTVHYDCVSDQFSSSIITLLNTPFHGWRRHNRKKMFIDKVVVLRCSQQLVKPKLFAQHHQNTEQK</sequence>
<proteinExistence type="predicted"/>
<evidence type="ECO:0000313" key="2">
    <source>
        <dbReference type="Proteomes" id="UP000188533"/>
    </source>
</evidence>
<protein>
    <submittedName>
        <fullName evidence="1">Uncharacterized protein</fullName>
    </submittedName>
</protein>